<name>A0A1V3BVP5_9ACTN</name>
<dbReference type="SMART" id="SM00028">
    <property type="entry name" value="TPR"/>
    <property type="match status" value="6"/>
</dbReference>
<dbReference type="AlphaFoldDB" id="A0A1V3BVP5"/>
<dbReference type="PROSITE" id="PS50005">
    <property type="entry name" value="TPR"/>
    <property type="match status" value="3"/>
</dbReference>
<dbReference type="InterPro" id="IPR041664">
    <property type="entry name" value="AAA_16"/>
</dbReference>
<keyword evidence="4" id="KW-1185">Reference proteome</keyword>
<dbReference type="Gene3D" id="3.40.50.300">
    <property type="entry name" value="P-loop containing nucleotide triphosphate hydrolases"/>
    <property type="match status" value="1"/>
</dbReference>
<dbReference type="InterPro" id="IPR027417">
    <property type="entry name" value="P-loop_NTPase"/>
</dbReference>
<dbReference type="RefSeq" id="WP_077688831.1">
    <property type="nucleotide sequence ID" value="NZ_MCOK01000001.1"/>
</dbReference>
<dbReference type="PANTHER" id="PTHR10098:SF108">
    <property type="entry name" value="TETRATRICOPEPTIDE REPEAT PROTEIN 28"/>
    <property type="match status" value="1"/>
</dbReference>
<feature type="repeat" description="TPR" evidence="1">
    <location>
        <begin position="635"/>
        <end position="668"/>
    </location>
</feature>
<reference evidence="4" key="1">
    <citation type="submission" date="2016-08" db="EMBL/GenBank/DDBJ databases">
        <authorList>
            <person name="Tokovenko B."/>
            <person name="Kalinowski J."/>
        </authorList>
    </citation>
    <scope>NUCLEOTIDE SEQUENCE [LARGE SCALE GENOMIC DNA]</scope>
    <source>
        <strain evidence="4">UTMC102</strain>
    </source>
</reference>
<dbReference type="Pfam" id="PF13191">
    <property type="entry name" value="AAA_16"/>
    <property type="match status" value="1"/>
</dbReference>
<accession>A0A1V3BVP5</accession>
<dbReference type="Gene3D" id="1.25.40.10">
    <property type="entry name" value="Tetratricopeptide repeat domain"/>
    <property type="match status" value="1"/>
</dbReference>
<dbReference type="InterPro" id="IPR019734">
    <property type="entry name" value="TPR_rpt"/>
</dbReference>
<dbReference type="STRING" id="501010.NOSIN_00425"/>
<feature type="domain" description="Orc1-like AAA ATPase" evidence="2">
    <location>
        <begin position="59"/>
        <end position="189"/>
    </location>
</feature>
<organism evidence="3 4">
    <name type="scientific">Nocardiopsis sinuspersici</name>
    <dbReference type="NCBI Taxonomy" id="501010"/>
    <lineage>
        <taxon>Bacteria</taxon>
        <taxon>Bacillati</taxon>
        <taxon>Actinomycetota</taxon>
        <taxon>Actinomycetes</taxon>
        <taxon>Streptosporangiales</taxon>
        <taxon>Nocardiopsidaceae</taxon>
        <taxon>Nocardiopsis</taxon>
    </lineage>
</organism>
<sequence length="774" mass="83123">MQDITTNRIGPNNSGTAVQARTVQGGIGNTTNTTHLTTVQQERSLPLAKDAVPAPPSGFVGRDDELAALLKRLNPEVAQDGGSGAVVVSAVSGMGGVGKTALALKAAQTASEADWFCAHLFVDLHGYTPHTPPLTGASALDVLLRQVGVDLEDIPAEVGQRASFYRSGLQALSRADERHRPVLVVADNACCLDQVRPLLPGPGGHRLLVTSREALAIDGHSPLTLDTLPPDKALALLRARLDPADPRRDKQEELEGLAKRCGYLPLALKIAAALLARPLRLDPERLVARLVELSRFADDEHDLSAVFTASLEHLPADRVRAFALLGSKPGPDISTAMAAVMVAAHAEKSGEVEGVLEELAGAHLITSTGPGRWGMHDLLAEHACTLTPPDIDNEASREGHDATADARQQALDRVLFLYTTVAVAAGEHLRARKGGPPLQVFSDKKEVLWWLDTEIDNLLACVRTAHHTRRIQIAMLLPSLLGDYLGLRRRLDDAVEVHALALESAQQVGNVHNEAVAWNNLGIALRQVRRFGEAIDALTRARDLYQQTDDAHGEASAWTNLGTVLWQVRRFGEAISTLTRTHEAFRQIGDAHGEASAWTSLGIALQEMGRFGEAIDALTRARDLYQQTDDAHGEASAWNNLGIALRQVRRFGEAIDALTRARDLYQQTDDAHGEASAWTNLGSALQLMGRSEEALAACQHALDYCRQAGDTHGEAQNLMGIGAALLSADQIVEAVEALTRALELFEATGDDHLATITRVNLARVQEAPDSGSGS</sequence>
<evidence type="ECO:0000313" key="3">
    <source>
        <dbReference type="EMBL" id="OOC52488.1"/>
    </source>
</evidence>
<gene>
    <name evidence="3" type="ORF">NOSIN_00425</name>
</gene>
<evidence type="ECO:0000313" key="4">
    <source>
        <dbReference type="Proteomes" id="UP000189004"/>
    </source>
</evidence>
<dbReference type="SUPFAM" id="SSF48452">
    <property type="entry name" value="TPR-like"/>
    <property type="match status" value="1"/>
</dbReference>
<keyword evidence="1" id="KW-0802">TPR repeat</keyword>
<feature type="repeat" description="TPR" evidence="1">
    <location>
        <begin position="515"/>
        <end position="548"/>
    </location>
</feature>
<dbReference type="PANTHER" id="PTHR10098">
    <property type="entry name" value="RAPSYN-RELATED"/>
    <property type="match status" value="1"/>
</dbReference>
<dbReference type="PRINTS" id="PR00364">
    <property type="entry name" value="DISEASERSIST"/>
</dbReference>
<dbReference type="EMBL" id="MCOK01000001">
    <property type="protein sequence ID" value="OOC52488.1"/>
    <property type="molecule type" value="Genomic_DNA"/>
</dbReference>
<dbReference type="SUPFAM" id="SSF52540">
    <property type="entry name" value="P-loop containing nucleoside triphosphate hydrolases"/>
    <property type="match status" value="1"/>
</dbReference>
<comment type="caution">
    <text evidence="3">The sequence shown here is derived from an EMBL/GenBank/DDBJ whole genome shotgun (WGS) entry which is preliminary data.</text>
</comment>
<dbReference type="Proteomes" id="UP000189004">
    <property type="component" value="Unassembled WGS sequence"/>
</dbReference>
<evidence type="ECO:0000259" key="2">
    <source>
        <dbReference type="Pfam" id="PF13191"/>
    </source>
</evidence>
<dbReference type="Pfam" id="PF13424">
    <property type="entry name" value="TPR_12"/>
    <property type="match status" value="3"/>
</dbReference>
<feature type="repeat" description="TPR" evidence="1">
    <location>
        <begin position="595"/>
        <end position="628"/>
    </location>
</feature>
<proteinExistence type="predicted"/>
<dbReference type="InterPro" id="IPR011990">
    <property type="entry name" value="TPR-like_helical_dom_sf"/>
</dbReference>
<protein>
    <recommendedName>
        <fullName evidence="2">Orc1-like AAA ATPase domain-containing protein</fullName>
    </recommendedName>
</protein>
<evidence type="ECO:0000256" key="1">
    <source>
        <dbReference type="PROSITE-ProRule" id="PRU00339"/>
    </source>
</evidence>